<evidence type="ECO:0000256" key="1">
    <source>
        <dbReference type="SAM" id="MobiDB-lite"/>
    </source>
</evidence>
<keyword evidence="3" id="KW-1185">Reference proteome</keyword>
<organism evidence="2 3">
    <name type="scientific">Euplotes crassus</name>
    <dbReference type="NCBI Taxonomy" id="5936"/>
    <lineage>
        <taxon>Eukaryota</taxon>
        <taxon>Sar</taxon>
        <taxon>Alveolata</taxon>
        <taxon>Ciliophora</taxon>
        <taxon>Intramacronucleata</taxon>
        <taxon>Spirotrichea</taxon>
        <taxon>Hypotrichia</taxon>
        <taxon>Euplotida</taxon>
        <taxon>Euplotidae</taxon>
        <taxon>Moneuplotes</taxon>
    </lineage>
</organism>
<proteinExistence type="predicted"/>
<reference evidence="2" key="1">
    <citation type="submission" date="2023-07" db="EMBL/GenBank/DDBJ databases">
        <authorList>
            <consortium name="AG Swart"/>
            <person name="Singh M."/>
            <person name="Singh A."/>
            <person name="Seah K."/>
            <person name="Emmerich C."/>
        </authorList>
    </citation>
    <scope>NUCLEOTIDE SEQUENCE</scope>
    <source>
        <strain evidence="2">DP1</strain>
    </source>
</reference>
<feature type="region of interest" description="Disordered" evidence="1">
    <location>
        <begin position="1"/>
        <end position="30"/>
    </location>
</feature>
<evidence type="ECO:0000313" key="2">
    <source>
        <dbReference type="EMBL" id="CAI2369152.1"/>
    </source>
</evidence>
<sequence length="437" mass="50637">MEIKGVRIKATEEDQHKASSGHMVQTVRSSLNLHPSLKLVDKDNENSKINETKLKKPKIRAKKTKKEISLSRRKGVLDSIGLLIGKSVSSTSKKLFSPDKSPRPKIDENLKKLERMLNQQTKKHKLRSELASRESSCSKFLNSPKKSRNFFETKTNKFQKAKKNNKSKLNFPKSDPKLIQTLKEWGKYKARRDQLSLERANAKAIMNYTARQHHKNFKEVAKYNSSYYLRNYFPNNGRIAEDVDSESTFTKPDISKPEVVIKSPTERALSQLPKIRKNGIKAPNMIDFTKNIEEMNANQLNEYGKPHFDVDLDNDKFLSLSPIKSKQSKLRTYYDKNLWKHMNDFRNDGKTKIQRVRRKYRNIVSSELTAKNINAGVDSEDENPEPPIIFARRNKNDQQRYQQLKEINSLKDRLAKDGIVCDTKTLRSAILMPEDIE</sequence>
<dbReference type="AlphaFoldDB" id="A0AAD1UI65"/>
<accession>A0AAD1UI65</accession>
<protein>
    <submittedName>
        <fullName evidence="2">Uncharacterized protein</fullName>
    </submittedName>
</protein>
<feature type="compositionally biased region" description="Basic and acidic residues" evidence="1">
    <location>
        <begin position="1"/>
        <end position="17"/>
    </location>
</feature>
<gene>
    <name evidence="2" type="ORF">ECRASSUSDP1_LOCUS10450</name>
</gene>
<name>A0AAD1UI65_EUPCR</name>
<evidence type="ECO:0000313" key="3">
    <source>
        <dbReference type="Proteomes" id="UP001295684"/>
    </source>
</evidence>
<comment type="caution">
    <text evidence="2">The sequence shown here is derived from an EMBL/GenBank/DDBJ whole genome shotgun (WGS) entry which is preliminary data.</text>
</comment>
<dbReference type="Proteomes" id="UP001295684">
    <property type="component" value="Unassembled WGS sequence"/>
</dbReference>
<dbReference type="EMBL" id="CAMPGE010010304">
    <property type="protein sequence ID" value="CAI2369152.1"/>
    <property type="molecule type" value="Genomic_DNA"/>
</dbReference>